<evidence type="ECO:0000256" key="1">
    <source>
        <dbReference type="SAM" id="MobiDB-lite"/>
    </source>
</evidence>
<dbReference type="EMBL" id="BMYK01000001">
    <property type="protein sequence ID" value="GHC69061.1"/>
    <property type="molecule type" value="Genomic_DNA"/>
</dbReference>
<feature type="region of interest" description="Disordered" evidence="1">
    <location>
        <begin position="1"/>
        <end position="84"/>
    </location>
</feature>
<dbReference type="Proteomes" id="UP000626210">
    <property type="component" value="Unassembled WGS sequence"/>
</dbReference>
<comment type="caution">
    <text evidence="2">The sequence shown here is derived from an EMBL/GenBank/DDBJ whole genome shotgun (WGS) entry which is preliminary data.</text>
</comment>
<evidence type="ECO:0000313" key="2">
    <source>
        <dbReference type="EMBL" id="GHC69061.1"/>
    </source>
</evidence>
<accession>A0ABQ3FVA5</accession>
<protein>
    <submittedName>
        <fullName evidence="2">Uncharacterized protein</fullName>
    </submittedName>
</protein>
<keyword evidence="3" id="KW-1185">Reference proteome</keyword>
<feature type="compositionally biased region" description="Pro residues" evidence="1">
    <location>
        <begin position="20"/>
        <end position="32"/>
    </location>
</feature>
<reference evidence="3" key="1">
    <citation type="journal article" date="2019" name="Int. J. Syst. Evol. Microbiol.">
        <title>The Global Catalogue of Microorganisms (GCM) 10K type strain sequencing project: providing services to taxonomists for standard genome sequencing and annotation.</title>
        <authorList>
            <consortium name="The Broad Institute Genomics Platform"/>
            <consortium name="The Broad Institute Genome Sequencing Center for Infectious Disease"/>
            <person name="Wu L."/>
            <person name="Ma J."/>
        </authorList>
    </citation>
    <scope>NUCLEOTIDE SEQUENCE [LARGE SCALE GENOMIC DNA]</scope>
    <source>
        <strain evidence="3">KCTC 23314</strain>
    </source>
</reference>
<gene>
    <name evidence="2" type="ORF">GCM10007320_02030</name>
</gene>
<proteinExistence type="predicted"/>
<sequence>MLDTLSPSLRSRRRLASVPTPHPVPPVPPPVGPFDDEDPVNPEPGTPVQEPPDEGDVPTRLPGHPGRPVHVQRRHSARHEHPGA</sequence>
<evidence type="ECO:0000313" key="3">
    <source>
        <dbReference type="Proteomes" id="UP000626210"/>
    </source>
</evidence>
<organism evidence="2 3">
    <name type="scientific">Pseudorhodoferax aquiterrae</name>
    <dbReference type="NCBI Taxonomy" id="747304"/>
    <lineage>
        <taxon>Bacteria</taxon>
        <taxon>Pseudomonadati</taxon>
        <taxon>Pseudomonadota</taxon>
        <taxon>Betaproteobacteria</taxon>
        <taxon>Burkholderiales</taxon>
        <taxon>Comamonadaceae</taxon>
    </lineage>
</organism>
<name>A0ABQ3FVA5_9BURK</name>